<evidence type="ECO:0000313" key="2">
    <source>
        <dbReference type="Proteomes" id="UP001279734"/>
    </source>
</evidence>
<name>A0AAD3TEZ1_NEPGR</name>
<dbReference type="Proteomes" id="UP001279734">
    <property type="component" value="Unassembled WGS sequence"/>
</dbReference>
<comment type="caution">
    <text evidence="1">The sequence shown here is derived from an EMBL/GenBank/DDBJ whole genome shotgun (WGS) entry which is preliminary data.</text>
</comment>
<dbReference type="Pfam" id="PF14868">
    <property type="entry name" value="DUF4487"/>
    <property type="match status" value="1"/>
</dbReference>
<evidence type="ECO:0000313" key="1">
    <source>
        <dbReference type="EMBL" id="GMH28390.1"/>
    </source>
</evidence>
<dbReference type="InterPro" id="IPR027902">
    <property type="entry name" value="DUF4487"/>
</dbReference>
<dbReference type="EMBL" id="BSYO01000034">
    <property type="protein sequence ID" value="GMH28390.1"/>
    <property type="molecule type" value="Genomic_DNA"/>
</dbReference>
<reference evidence="1" key="1">
    <citation type="submission" date="2023-05" db="EMBL/GenBank/DDBJ databases">
        <title>Nepenthes gracilis genome sequencing.</title>
        <authorList>
            <person name="Fukushima K."/>
        </authorList>
    </citation>
    <scope>NUCLEOTIDE SEQUENCE</scope>
    <source>
        <strain evidence="1">SING2019-196</strain>
    </source>
</reference>
<dbReference type="PANTHER" id="PTHR36702">
    <property type="entry name" value="HOLLIDAY JUNCTION RESOLVASE"/>
    <property type="match status" value="1"/>
</dbReference>
<dbReference type="AlphaFoldDB" id="A0AAD3TEZ1"/>
<keyword evidence="2" id="KW-1185">Reference proteome</keyword>
<accession>A0AAD3TEZ1</accession>
<gene>
    <name evidence="1" type="ORF">Nepgr_030233</name>
</gene>
<protein>
    <submittedName>
        <fullName evidence="1">Uncharacterized protein</fullName>
    </submittedName>
</protein>
<sequence>MGWTLWEDFTCLDVSQCMLNKTILHVAAMFLKADTSRCIAKFLTLGAKASMWCGKHLRMTLMSMGDSQEEEHSSLFSQLILELLEFSVSCFSLFTTSPVFGNEVLRDAIENFILEQLNLVKDLISESKRIDSFGSEIIKATQLVLDALTKLCRAYSQSVNWDSFNAKNEEGKSSTDSKEAANLNLVISIIKCTIVKFCEMGILAANGEKSLVPILNLSWKGVVSLLQLGKVVLAEKVNVAEIITSLISLAYESLKCVAEVWSSPTLEAISVTEAKRVFFPIKFYLINAVRISSQYPCQAFSVYRDITLYILVFSTFRVSLSKNALLKDVGEMVEEHLKPTALHLLSSFLNSVQLKKELKLQFLDWMLGDESNSDLKYADQISDFQITSLKEIFSVTSETMSTARILLLGRVSLFIDLLKVSPDLDEPVVLAISRKLQWFLDVLVNEEVYSSLLVLQIPASNGNGNTSALNWHPMFSSLLHAMKIFMIVVSSTEAWSEMEVFLLENFFHPHFLCREIVTELWSFMIRHGVRELVNAVIDKLCSLYKFIASSDSVLFPGSSVRKMARSICLLLSCCTHAVADQVYSSIVTDERSHLSLVMYTALLMEGFQLSLLSDHLRTVATERIITDYCHFMENFNESSMNSCSSDVFGIPAFILSAVLQSMQVSVSEIDSKTLKFLVSVIHGYRNSADRIIKNQCCRLLSGTLGIISAARHINGYDQMEQVILELQNLFISRRIDCDPRLHECKPALTVFMGSLGHMEMDEHEGSAKSSAVWELYHMLLREKHWALAHLSITAFGYFAARTSCNHLWRFVPQDAALSFDLESGNAPKEERFMSELKVFLEKEMALLTTAPTSEQLSLVMEDGMLLKELIHVNSDINIESVGRGKMEIDGENPSNKRRKLPDGFTRGMELLQSGLGVLSDSISRWQHNHGDYAELPDKILTHFGHLEDTIHRLAGLADDA</sequence>
<organism evidence="1 2">
    <name type="scientific">Nepenthes gracilis</name>
    <name type="common">Slender pitcher plant</name>
    <dbReference type="NCBI Taxonomy" id="150966"/>
    <lineage>
        <taxon>Eukaryota</taxon>
        <taxon>Viridiplantae</taxon>
        <taxon>Streptophyta</taxon>
        <taxon>Embryophyta</taxon>
        <taxon>Tracheophyta</taxon>
        <taxon>Spermatophyta</taxon>
        <taxon>Magnoliopsida</taxon>
        <taxon>eudicotyledons</taxon>
        <taxon>Gunneridae</taxon>
        <taxon>Pentapetalae</taxon>
        <taxon>Caryophyllales</taxon>
        <taxon>Nepenthaceae</taxon>
        <taxon>Nepenthes</taxon>
    </lineage>
</organism>
<dbReference type="PANTHER" id="PTHR36702:SF1">
    <property type="entry name" value="HOLLIDAY JUNCTION RESOLVASE"/>
    <property type="match status" value="1"/>
</dbReference>
<proteinExistence type="predicted"/>